<organism evidence="1 2">
    <name type="scientific">Botrytis tulipae</name>
    <dbReference type="NCBI Taxonomy" id="87230"/>
    <lineage>
        <taxon>Eukaryota</taxon>
        <taxon>Fungi</taxon>
        <taxon>Dikarya</taxon>
        <taxon>Ascomycota</taxon>
        <taxon>Pezizomycotina</taxon>
        <taxon>Leotiomycetes</taxon>
        <taxon>Helotiales</taxon>
        <taxon>Sclerotiniaceae</taxon>
        <taxon>Botrytis</taxon>
    </lineage>
</organism>
<dbReference type="Proteomes" id="UP000297777">
    <property type="component" value="Unassembled WGS sequence"/>
</dbReference>
<evidence type="ECO:0000313" key="1">
    <source>
        <dbReference type="EMBL" id="TGO09771.1"/>
    </source>
</evidence>
<accession>A0A4Z1EKF8</accession>
<protein>
    <submittedName>
        <fullName evidence="1">Uncharacterized protein</fullName>
    </submittedName>
</protein>
<evidence type="ECO:0000313" key="2">
    <source>
        <dbReference type="Proteomes" id="UP000297777"/>
    </source>
</evidence>
<keyword evidence="2" id="KW-1185">Reference proteome</keyword>
<dbReference type="EMBL" id="PQXH01000155">
    <property type="protein sequence ID" value="TGO09771.1"/>
    <property type="molecule type" value="Genomic_DNA"/>
</dbReference>
<reference evidence="1 2" key="1">
    <citation type="submission" date="2017-12" db="EMBL/GenBank/DDBJ databases">
        <title>Comparative genomics of Botrytis spp.</title>
        <authorList>
            <person name="Valero-Jimenez C.A."/>
            <person name="Tapia P."/>
            <person name="Veloso J."/>
            <person name="Silva-Moreno E."/>
            <person name="Staats M."/>
            <person name="Valdes J.H."/>
            <person name="Van Kan J.A.L."/>
        </authorList>
    </citation>
    <scope>NUCLEOTIDE SEQUENCE [LARGE SCALE GENOMIC DNA]</scope>
    <source>
        <strain evidence="1 2">Bt9001</strain>
    </source>
</reference>
<sequence>MAPPAGEDVLGVFIHLNQQVAKAVQLLYLENDEAFSESLLEQARNCSLKIESVLAASNDAQIFENDAPTKSFSMVPMTPGMSVYQPDGSVNDGRDRAVCTHIILLAKDEDPMKPLAYQPAMNNNWVRFTWKCLCEKCPVILHILDHSLLPRKDGEQRLVYDPENTNFRKTSYHYVGVYFTRFMRSRFAQELDGYDKVKDLNDWEAFRAVRRIGFRLKGAKNCGKVVEATEKTEKANMGRFLGMTESLIRDICNDGTDTDMTRPLGSEVQLPQKLFEGDYKFVSFSGSSLNKKRKLDQQLNNRTLDS</sequence>
<gene>
    <name evidence="1" type="ORF">BTUL_0155g00270</name>
</gene>
<proteinExistence type="predicted"/>
<comment type="caution">
    <text evidence="1">The sequence shown here is derived from an EMBL/GenBank/DDBJ whole genome shotgun (WGS) entry which is preliminary data.</text>
</comment>
<name>A0A4Z1EKF8_9HELO</name>
<dbReference type="OrthoDB" id="3499846at2759"/>
<dbReference type="AlphaFoldDB" id="A0A4Z1EKF8"/>